<feature type="transmembrane region" description="Helical" evidence="1">
    <location>
        <begin position="59"/>
        <end position="86"/>
    </location>
</feature>
<name>A0ABT9GNA8_9GAMM</name>
<protein>
    <submittedName>
        <fullName evidence="2">Uncharacterized protein</fullName>
    </submittedName>
</protein>
<evidence type="ECO:0000313" key="3">
    <source>
        <dbReference type="Proteomes" id="UP001236258"/>
    </source>
</evidence>
<evidence type="ECO:0000313" key="2">
    <source>
        <dbReference type="EMBL" id="MDP4528434.1"/>
    </source>
</evidence>
<proteinExistence type="predicted"/>
<dbReference type="EMBL" id="JAUZVY010000002">
    <property type="protein sequence ID" value="MDP4528434.1"/>
    <property type="molecule type" value="Genomic_DNA"/>
</dbReference>
<accession>A0ABT9GNA8</accession>
<dbReference type="Proteomes" id="UP001236258">
    <property type="component" value="Unassembled WGS sequence"/>
</dbReference>
<reference evidence="2 3" key="1">
    <citation type="submission" date="2023-08" db="EMBL/GenBank/DDBJ databases">
        <authorList>
            <person name="Joshi A."/>
            <person name="Thite S."/>
        </authorList>
    </citation>
    <scope>NUCLEOTIDE SEQUENCE [LARGE SCALE GENOMIC DNA]</scope>
    <source>
        <strain evidence="2 3">1E1</strain>
    </source>
</reference>
<keyword evidence="1" id="KW-0472">Membrane</keyword>
<keyword evidence="1" id="KW-0812">Transmembrane</keyword>
<evidence type="ECO:0000256" key="1">
    <source>
        <dbReference type="SAM" id="Phobius"/>
    </source>
</evidence>
<feature type="transmembrane region" description="Helical" evidence="1">
    <location>
        <begin position="26"/>
        <end position="47"/>
    </location>
</feature>
<keyword evidence="3" id="KW-1185">Reference proteome</keyword>
<gene>
    <name evidence="2" type="ORF">Q3O59_05240</name>
</gene>
<comment type="caution">
    <text evidence="2">The sequence shown here is derived from an EMBL/GenBank/DDBJ whole genome shotgun (WGS) entry which is preliminary data.</text>
</comment>
<keyword evidence="1" id="KW-1133">Transmembrane helix</keyword>
<dbReference type="RefSeq" id="WP_305944573.1">
    <property type="nucleotide sequence ID" value="NZ_JAUZVY010000002.1"/>
</dbReference>
<organism evidence="2 3">
    <name type="scientific">Alkalimonas delamerensis</name>
    <dbReference type="NCBI Taxonomy" id="265981"/>
    <lineage>
        <taxon>Bacteria</taxon>
        <taxon>Pseudomonadati</taxon>
        <taxon>Pseudomonadota</taxon>
        <taxon>Gammaproteobacteria</taxon>
        <taxon>Alkalimonas</taxon>
    </lineage>
</organism>
<sequence length="106" mass="11682">MALLSRPELNGSHDSLSSHRKQPQIIWLKLVMALGLALIILGHYLWVVVKLPQTMGVSGIILVAALSAVGLIMSLPTKIYLTLLLMEHERKLKEMQKAASSTPDEN</sequence>